<dbReference type="InterPro" id="IPR016167">
    <property type="entry name" value="FAD-bd_PCMH_sub1"/>
</dbReference>
<dbReference type="Gene3D" id="1.10.150.120">
    <property type="entry name" value="[2Fe-2S]-binding domain"/>
    <property type="match status" value="1"/>
</dbReference>
<evidence type="ECO:0000256" key="23">
    <source>
        <dbReference type="PIRSR" id="PIRSR000127-2"/>
    </source>
</evidence>
<evidence type="ECO:0000313" key="28">
    <source>
        <dbReference type="Proteomes" id="UP000752171"/>
    </source>
</evidence>
<dbReference type="FunFam" id="3.30.365.10:FF:000002">
    <property type="entry name" value="Xanthine dehydrogenase oxidase"/>
    <property type="match status" value="1"/>
</dbReference>
<feature type="binding site" evidence="24">
    <location>
        <position position="807"/>
    </location>
    <ligand>
        <name>Mo-molybdopterin</name>
        <dbReference type="ChEBI" id="CHEBI:71302"/>
    </ligand>
    <ligandPart>
        <name>Mo</name>
        <dbReference type="ChEBI" id="CHEBI:28685"/>
    </ligandPart>
</feature>
<dbReference type="InterPro" id="IPR005107">
    <property type="entry name" value="CO_DH_flav_C"/>
</dbReference>
<feature type="binding site" evidence="24">
    <location>
        <position position="776"/>
    </location>
    <ligand>
        <name>Mo-molybdopterin</name>
        <dbReference type="ChEBI" id="CHEBI:71302"/>
    </ligand>
    <ligandPart>
        <name>Mo</name>
        <dbReference type="ChEBI" id="CHEBI:28685"/>
    </ligandPart>
</feature>
<dbReference type="Gene3D" id="3.90.1170.50">
    <property type="entry name" value="Aldehyde oxidase/xanthine dehydrogenase, a/b hammerhead"/>
    <property type="match status" value="1"/>
</dbReference>
<dbReference type="Pfam" id="PF02738">
    <property type="entry name" value="MoCoBD_1"/>
    <property type="match status" value="1"/>
</dbReference>
<dbReference type="InterPro" id="IPR008274">
    <property type="entry name" value="AldOxase/xan_DH_MoCoBD1"/>
</dbReference>
<dbReference type="InterPro" id="IPR002888">
    <property type="entry name" value="2Fe-2S-bd"/>
</dbReference>
<dbReference type="EMBL" id="JAICCE010000014">
    <property type="protein sequence ID" value="KAG9268468.1"/>
    <property type="molecule type" value="Genomic_DNA"/>
</dbReference>
<dbReference type="InterPro" id="IPR036884">
    <property type="entry name" value="2Fe-2S-bd_dom_sf"/>
</dbReference>
<dbReference type="InterPro" id="IPR037165">
    <property type="entry name" value="AldOxase/xan_DH_Mopterin-bd_sf"/>
</dbReference>
<dbReference type="Pfam" id="PF01315">
    <property type="entry name" value="Ald_Xan_dh_C"/>
    <property type="match status" value="1"/>
</dbReference>
<dbReference type="PANTHER" id="PTHR45444">
    <property type="entry name" value="XANTHINE DEHYDROGENASE"/>
    <property type="match status" value="1"/>
</dbReference>
<feature type="binding site" evidence="24">
    <location>
        <position position="119"/>
    </location>
    <ligand>
        <name>[2Fe-2S] cluster</name>
        <dbReference type="ChEBI" id="CHEBI:190135"/>
        <label>2</label>
    </ligand>
</feature>
<evidence type="ECO:0000256" key="22">
    <source>
        <dbReference type="PIRSR" id="PIRSR000127-1"/>
    </source>
</evidence>
<comment type="subcellular location">
    <subcellularLocation>
        <location evidence="2">Peroxisome</location>
    </subcellularLocation>
</comment>
<evidence type="ECO:0000256" key="7">
    <source>
        <dbReference type="ARBA" id="ARBA00019137"/>
    </source>
</evidence>
<dbReference type="InterPro" id="IPR002346">
    <property type="entry name" value="Mopterin_DH_FAD-bd"/>
</dbReference>
<feature type="binding site" evidence="23">
    <location>
        <position position="889"/>
    </location>
    <ligand>
        <name>substrate</name>
    </ligand>
</feature>
<keyword evidence="17" id="KW-0576">Peroxisome</keyword>
<dbReference type="FunFam" id="3.30.43.10:FF:000001">
    <property type="entry name" value="Xanthine dehydrogenase/oxidase"/>
    <property type="match status" value="1"/>
</dbReference>
<feature type="binding site" evidence="24">
    <location>
        <position position="57"/>
    </location>
    <ligand>
        <name>[2Fe-2S] cluster</name>
        <dbReference type="ChEBI" id="CHEBI:190135"/>
        <label>1</label>
    </ligand>
</feature>
<dbReference type="FunFam" id="3.30.365.10:FF:000004">
    <property type="entry name" value="Xanthine dehydrogenase oxidase"/>
    <property type="match status" value="1"/>
</dbReference>
<evidence type="ECO:0000256" key="6">
    <source>
        <dbReference type="ARBA" id="ARBA00013221"/>
    </source>
</evidence>
<feature type="binding site" evidence="24">
    <location>
        <position position="54"/>
    </location>
    <ligand>
        <name>[2Fe-2S] cluster</name>
        <dbReference type="ChEBI" id="CHEBI:190135"/>
        <label>1</label>
    </ligand>
</feature>
<dbReference type="SUPFAM" id="SSF55447">
    <property type="entry name" value="CO dehydrogenase flavoprotein C-terminal domain-like"/>
    <property type="match status" value="1"/>
</dbReference>
<comment type="cofactor">
    <cofactor evidence="24">
        <name>Mo-molybdopterin</name>
        <dbReference type="ChEBI" id="CHEBI:71302"/>
    </cofactor>
    <text evidence="24">Binds 1 Mo-molybdopterin (Mo-MPT) cofactor per subunit.</text>
</comment>
<evidence type="ECO:0000256" key="21">
    <source>
        <dbReference type="ARBA" id="ARBA00049517"/>
    </source>
</evidence>
<dbReference type="Gene3D" id="3.30.365.10">
    <property type="entry name" value="Aldehyde oxidase/xanthine dehydrogenase, molybdopterin binding domain"/>
    <property type="match status" value="5"/>
</dbReference>
<dbReference type="Pfam" id="PF00941">
    <property type="entry name" value="FAD_binding_5"/>
    <property type="match status" value="1"/>
</dbReference>
<dbReference type="PANTHER" id="PTHR45444:SF3">
    <property type="entry name" value="XANTHINE DEHYDROGENASE"/>
    <property type="match status" value="1"/>
</dbReference>
<keyword evidence="8 24" id="KW-0500">Molybdenum</keyword>
<evidence type="ECO:0000256" key="19">
    <source>
        <dbReference type="ARBA" id="ARBA00047378"/>
    </source>
</evidence>
<dbReference type="GO" id="GO:0005506">
    <property type="term" value="F:iron ion binding"/>
    <property type="evidence" value="ECO:0007669"/>
    <property type="project" value="InterPro"/>
</dbReference>
<dbReference type="FunFam" id="3.30.390.50:FF:000001">
    <property type="entry name" value="Xanthine dehydrogenase oxidase"/>
    <property type="match status" value="1"/>
</dbReference>
<dbReference type="Gene3D" id="3.10.20.30">
    <property type="match status" value="1"/>
</dbReference>
<comment type="cofactor">
    <cofactor evidence="24">
        <name>[2Fe-2S] cluster</name>
        <dbReference type="ChEBI" id="CHEBI:190135"/>
    </cofactor>
    <text evidence="24">Binds 2 [2Fe-2S] clusters.</text>
</comment>
<dbReference type="Pfam" id="PF03450">
    <property type="entry name" value="CO_deh_flav_C"/>
    <property type="match status" value="1"/>
</dbReference>
<keyword evidence="10 24" id="KW-0001">2Fe-2S</keyword>
<comment type="catalytic activity">
    <reaction evidence="20">
        <text>xanthine + NAD(+) + H2O = urate + NADH + H(+)</text>
        <dbReference type="Rhea" id="RHEA:16669"/>
        <dbReference type="ChEBI" id="CHEBI:15377"/>
        <dbReference type="ChEBI" id="CHEBI:15378"/>
        <dbReference type="ChEBI" id="CHEBI:17712"/>
        <dbReference type="ChEBI" id="CHEBI:17775"/>
        <dbReference type="ChEBI" id="CHEBI:57540"/>
        <dbReference type="ChEBI" id="CHEBI:57945"/>
        <dbReference type="EC" id="1.17.1.4"/>
    </reaction>
</comment>
<dbReference type="GO" id="GO:0004855">
    <property type="term" value="F:xanthine oxidase activity"/>
    <property type="evidence" value="ECO:0007669"/>
    <property type="project" value="UniProtKB-EC"/>
</dbReference>
<evidence type="ECO:0000256" key="1">
    <source>
        <dbReference type="ARBA" id="ARBA00001974"/>
    </source>
</evidence>
<comment type="subunit">
    <text evidence="4">Homodimer.</text>
</comment>
<dbReference type="InterPro" id="IPR036856">
    <property type="entry name" value="Ald_Oxase/Xan_DH_a/b_sf"/>
</dbReference>
<feature type="binding site" evidence="23">
    <location>
        <position position="431"/>
    </location>
    <ligand>
        <name>FAD</name>
        <dbReference type="ChEBI" id="CHEBI:57692"/>
    </ligand>
</feature>
<gene>
    <name evidence="27" type="primary">XDH</name>
    <name evidence="27" type="ORF">AMEX_G17449</name>
</gene>
<evidence type="ECO:0000256" key="2">
    <source>
        <dbReference type="ARBA" id="ARBA00004275"/>
    </source>
</evidence>
<dbReference type="PROSITE" id="PS51085">
    <property type="entry name" value="2FE2S_FER_2"/>
    <property type="match status" value="1"/>
</dbReference>
<dbReference type="Proteomes" id="UP000752171">
    <property type="component" value="Unassembled WGS sequence"/>
</dbReference>
<dbReference type="InterPro" id="IPR000674">
    <property type="entry name" value="Ald_Oxase/Xan_DH_a/b"/>
</dbReference>
<dbReference type="InterPro" id="IPR036010">
    <property type="entry name" value="2Fe-2S_ferredoxin-like_sf"/>
</dbReference>
<evidence type="ECO:0000256" key="4">
    <source>
        <dbReference type="ARBA" id="ARBA00011738"/>
    </source>
</evidence>
<dbReference type="InterPro" id="IPR012675">
    <property type="entry name" value="Beta-grasp_dom_sf"/>
</dbReference>
<feature type="binding site" evidence="23">
    <location>
        <position position="1019"/>
    </location>
    <ligand>
        <name>substrate</name>
    </ligand>
</feature>
<evidence type="ECO:0000256" key="24">
    <source>
        <dbReference type="PIRSR" id="PIRSR000127-3"/>
    </source>
</evidence>
<feature type="domain" description="2Fe-2S ferredoxin-type" evidence="25">
    <location>
        <begin position="10"/>
        <end position="97"/>
    </location>
</feature>
<dbReference type="Pfam" id="PF00111">
    <property type="entry name" value="Fer2"/>
    <property type="match status" value="1"/>
</dbReference>
<dbReference type="InterPro" id="IPR036683">
    <property type="entry name" value="CO_DH_flav_C_dom_sf"/>
</dbReference>
<evidence type="ECO:0000256" key="12">
    <source>
        <dbReference type="ARBA" id="ARBA00022827"/>
    </source>
</evidence>
<keyword evidence="9" id="KW-0285">Flavoprotein</keyword>
<evidence type="ECO:0000256" key="3">
    <source>
        <dbReference type="ARBA" id="ARBA00006849"/>
    </source>
</evidence>
<dbReference type="PROSITE" id="PS00559">
    <property type="entry name" value="MOLYBDOPTERIN_EUK"/>
    <property type="match status" value="1"/>
</dbReference>
<keyword evidence="13" id="KW-0560">Oxidoreductase</keyword>
<keyword evidence="14 24" id="KW-0408">Iron</keyword>
<feature type="binding site" evidence="24">
    <location>
        <position position="156"/>
    </location>
    <ligand>
        <name>[2Fe-2S] cluster</name>
        <dbReference type="ChEBI" id="CHEBI:190135"/>
        <label>2</label>
    </ligand>
</feature>
<keyword evidence="16" id="KW-0520">NAD</keyword>
<evidence type="ECO:0000256" key="20">
    <source>
        <dbReference type="ARBA" id="ARBA00049017"/>
    </source>
</evidence>
<dbReference type="GO" id="GO:0006145">
    <property type="term" value="P:purine nucleobase catabolic process"/>
    <property type="evidence" value="ECO:0007669"/>
    <property type="project" value="UniProtKB-ARBA"/>
</dbReference>
<dbReference type="SUPFAM" id="SSF47741">
    <property type="entry name" value="CO dehydrogenase ISP C-domain like"/>
    <property type="match status" value="1"/>
</dbReference>
<protein>
    <recommendedName>
        <fullName evidence="7">Xanthine dehydrogenase/oxidase</fullName>
        <ecNumber evidence="5">1.17.1.4</ecNumber>
        <ecNumber evidence="6">1.17.3.2</ecNumber>
    </recommendedName>
</protein>
<dbReference type="FunFam" id="3.30.365.10:FF:000001">
    <property type="entry name" value="Xanthine dehydrogenase oxidase"/>
    <property type="match status" value="1"/>
</dbReference>
<sequence>MEEPNQNRHDQLVLFINGRKVIERNADPETMLLTFIRRKLGLTGTKLGCSEGGCGACTVMMSKFDPHSNRIIHQAINACLAPLCSLHHCAITTVEGIGSVGSKLHPVQERIAKAHGSQCGFCTPGLVMSMYTLLRKRPQPSMQDIEDAFQGNLCRCTGYRPIMEGFRTFTKEGGCCQGRGQSNGCCMNNGVAAQEDSADSVQPLFDPEEFLPLDPTQDIIFPPELMTLSKEPVVSLRFRGERVLWVQPSSLTELLELKAAYPEARLVVGNTEVGIEMKFKNQLYPVILSPTNVQELRNIQFTENGMECGAAVTLAELGEVLREEVEKLPNYRTEIFQAVLEQLRWFAGRQIRNVAAVGGNIMTASPISDLNPVFMAAGCKLTLVSKEGKRVVKMDEKFFTGYRKTILRSEEILLSIEIPYTKKGQYFSAFKQSPRREDDIATVTCGMNVVFGEGSNTVQDIKLSYGGMAPVTLLATDTCRQLIGRQWGEDLMEDACSLLAEEMSLSPSAPGGMVAYRRTLTISLFFKFFLTVQRKLAQENLSEGVRSDYESATELFHQDPPTGAQIYQAVPPGQSADDVVGRPMMHLSALKQATGEAVYCDDIPHYENELYLALVTSTKAHAHIISIETAEAMAVPGVVAFISAKDIPGSNKTGPVVSDETVFADNKVTCVGHIIGAVVADTQAHAQRAAKAVKISYEELQPVIVSIQDAITHQSFYQPVRVIENGDLIKGFQASDHIIEGEIHIGGQEHFYLETNCALAVPRGEDGEMELLVSTQAATKTQTAAAKALGVPASHVVCRVKRMGGGFGGKESRSTILSTAVAVAANKVKRPVRCMLDRDEDMLVSGGRHPFFGRYKVGFQKSGKVVALDVTYYCNAGNSLDLSLSILERALFHMDNCYSIPHIRGTGYMCKTNLPSNTAFRGFGGPQGMMVAESWISEVAQSCGLPAEQVRKMNLYQQGGITPFNQSLEQFTIDRCWDECITISDFSQRRARVELYNKQHRWTKRGLSIIPTKFGISFTATFLNQAGALVHIYTDGSVLITHGGTEMGQGLHTKMIQIASRTLEIPTSKIHISETSTNTVPNTSPTAASASSDLNGMAIYNACQTLLQRLKPYKTSKPKGNWEDWVTAAYFDRVNLSANGFYRTPDLGYSFETNSGRPFNYFTYGVTASEVEIDCLTGSHKNLHTSIVMDVGKSLNPALDIGQVEGAFMQGVGLFTLEELRYSPQGYLYTRGPGMYKIPAFGDIPTQLKVSLLRDAPNERAIFSSKAVGEPPLFLAASIFYAIKDAISAARAESGLSGPFRLDSPATPERIRNACQDKFTKLCPPPEAGTYTPWDMRV</sequence>
<feature type="binding site" evidence="24">
    <location>
        <position position="49"/>
    </location>
    <ligand>
        <name>[2Fe-2S] cluster</name>
        <dbReference type="ChEBI" id="CHEBI:190135"/>
        <label>1</label>
    </ligand>
</feature>
<feature type="binding site" evidence="24">
    <location>
        <position position="154"/>
    </location>
    <ligand>
        <name>[2Fe-2S] cluster</name>
        <dbReference type="ChEBI" id="CHEBI:190135"/>
        <label>2</label>
    </ligand>
</feature>
<evidence type="ECO:0000256" key="17">
    <source>
        <dbReference type="ARBA" id="ARBA00023140"/>
    </source>
</evidence>
<dbReference type="InterPro" id="IPR001041">
    <property type="entry name" value="2Fe-2S_ferredoxin-type"/>
</dbReference>
<dbReference type="FunFam" id="3.30.465.10:FF:000004">
    <property type="entry name" value="Xanthine dehydrogenase/oxidase"/>
    <property type="match status" value="1"/>
</dbReference>
<dbReference type="NCBIfam" id="TIGR02963">
    <property type="entry name" value="xanthine_xdhA"/>
    <property type="match status" value="1"/>
</dbReference>
<feature type="domain" description="FAD-binding PCMH-type" evidence="26">
    <location>
        <begin position="238"/>
        <end position="423"/>
    </location>
</feature>
<evidence type="ECO:0000256" key="11">
    <source>
        <dbReference type="ARBA" id="ARBA00022723"/>
    </source>
</evidence>
<comment type="cofactor">
    <cofactor evidence="1 23">
        <name>FAD</name>
        <dbReference type="ChEBI" id="CHEBI:57692"/>
    </cofactor>
</comment>
<dbReference type="Pfam" id="PF20256">
    <property type="entry name" value="MoCoBD_2"/>
    <property type="match status" value="1"/>
</dbReference>
<dbReference type="PIRSF" id="PIRSF000127">
    <property type="entry name" value="Xanthine_DH"/>
    <property type="match status" value="1"/>
</dbReference>
<keyword evidence="15 24" id="KW-0411">Iron-sulfur</keyword>
<dbReference type="InterPro" id="IPR016169">
    <property type="entry name" value="FAD-bd_PCMH_sub2"/>
</dbReference>
<feature type="binding site" evidence="23">
    <location>
        <position position="413"/>
    </location>
    <ligand>
        <name>FAD</name>
        <dbReference type="ChEBI" id="CHEBI:57692"/>
    </ligand>
</feature>
<evidence type="ECO:0000256" key="5">
    <source>
        <dbReference type="ARBA" id="ARBA00013123"/>
    </source>
</evidence>
<dbReference type="SUPFAM" id="SSF56003">
    <property type="entry name" value="Molybdenum cofactor-binding domain"/>
    <property type="match status" value="1"/>
</dbReference>
<dbReference type="FunFam" id="3.90.1170.50:FF:000001">
    <property type="entry name" value="Aldehyde oxidase 1"/>
    <property type="match status" value="1"/>
</dbReference>
<dbReference type="PROSITE" id="PS51387">
    <property type="entry name" value="FAD_PCMH"/>
    <property type="match status" value="1"/>
</dbReference>
<feature type="binding site" evidence="23">
    <location>
        <begin position="266"/>
        <end position="273"/>
    </location>
    <ligand>
        <name>FAD</name>
        <dbReference type="ChEBI" id="CHEBI:57692"/>
    </ligand>
</feature>
<evidence type="ECO:0000256" key="9">
    <source>
        <dbReference type="ARBA" id="ARBA00022630"/>
    </source>
</evidence>
<feature type="binding site" evidence="24">
    <location>
        <position position="122"/>
    </location>
    <ligand>
        <name>[2Fe-2S] cluster</name>
        <dbReference type="ChEBI" id="CHEBI:190135"/>
        <label>2</label>
    </ligand>
</feature>
<evidence type="ECO:0000259" key="26">
    <source>
        <dbReference type="PROSITE" id="PS51387"/>
    </source>
</evidence>
<feature type="binding site" evidence="23">
    <location>
        <position position="811"/>
    </location>
    <ligand>
        <name>substrate</name>
    </ligand>
</feature>
<dbReference type="GO" id="GO:0043546">
    <property type="term" value="F:molybdopterin cofactor binding"/>
    <property type="evidence" value="ECO:0007669"/>
    <property type="project" value="InterPro"/>
</dbReference>
<dbReference type="EC" id="1.17.3.2" evidence="6"/>
<dbReference type="SUPFAM" id="SSF54665">
    <property type="entry name" value="CO dehydrogenase molybdoprotein N-domain-like"/>
    <property type="match status" value="1"/>
</dbReference>
<dbReference type="EC" id="1.17.1.4" evidence="5"/>
<dbReference type="GO" id="GO:0004854">
    <property type="term" value="F:xanthine dehydrogenase activity"/>
    <property type="evidence" value="ECO:0007669"/>
    <property type="project" value="UniProtKB-EC"/>
</dbReference>
<dbReference type="Gene3D" id="3.30.465.10">
    <property type="match status" value="1"/>
</dbReference>
<evidence type="ECO:0000259" key="25">
    <source>
        <dbReference type="PROSITE" id="PS51085"/>
    </source>
</evidence>
<dbReference type="SUPFAM" id="SSF56176">
    <property type="entry name" value="FAD-binding/transporter-associated domain-like"/>
    <property type="match status" value="1"/>
</dbReference>
<comment type="cofactor">
    <cofactor evidence="18">
        <name>[2Fe-2S] cluster</name>
        <dbReference type="ChEBI" id="CHEBI:190135"/>
    </cofactor>
</comment>
<evidence type="ECO:0000256" key="14">
    <source>
        <dbReference type="ARBA" id="ARBA00023004"/>
    </source>
</evidence>
<dbReference type="InterPro" id="IPR014307">
    <property type="entry name" value="Xanthine_DH_ssu"/>
</dbReference>
<dbReference type="InterPro" id="IPR006058">
    <property type="entry name" value="2Fe2S_fd_BS"/>
</dbReference>
<comment type="catalytic activity">
    <reaction evidence="21">
        <text>hypoxanthine + NAD(+) + H2O = xanthine + NADH + H(+)</text>
        <dbReference type="Rhea" id="RHEA:24670"/>
        <dbReference type="ChEBI" id="CHEBI:15377"/>
        <dbReference type="ChEBI" id="CHEBI:15378"/>
        <dbReference type="ChEBI" id="CHEBI:17368"/>
        <dbReference type="ChEBI" id="CHEBI:17712"/>
        <dbReference type="ChEBI" id="CHEBI:57540"/>
        <dbReference type="ChEBI" id="CHEBI:57945"/>
        <dbReference type="EC" id="1.17.1.4"/>
    </reaction>
</comment>
<dbReference type="FunFam" id="3.30.365.10:FF:000003">
    <property type="entry name" value="Aldehyde oxidase 1"/>
    <property type="match status" value="1"/>
</dbReference>
<feature type="binding site" evidence="23">
    <location>
        <position position="923"/>
    </location>
    <ligand>
        <name>substrate</name>
    </ligand>
</feature>
<feature type="binding site" evidence="24">
    <location>
        <position position="79"/>
    </location>
    <ligand>
        <name>[2Fe-2S] cluster</name>
        <dbReference type="ChEBI" id="CHEBI:190135"/>
        <label>1</label>
    </ligand>
</feature>
<dbReference type="PROSITE" id="PS00197">
    <property type="entry name" value="2FE2S_FER_1"/>
    <property type="match status" value="1"/>
</dbReference>
<dbReference type="Gene3D" id="3.30.390.50">
    <property type="entry name" value="CO dehydrogenase flavoprotein, C-terminal domain"/>
    <property type="match status" value="1"/>
</dbReference>
<dbReference type="InterPro" id="IPR022407">
    <property type="entry name" value="OxRdtase_Mopterin_BS"/>
</dbReference>
<dbReference type="InterPro" id="IPR016166">
    <property type="entry name" value="FAD-bd_PCMH"/>
</dbReference>
<comment type="catalytic activity">
    <reaction evidence="19">
        <text>xanthine + O2 + H2O = urate + H2O2</text>
        <dbReference type="Rhea" id="RHEA:21132"/>
        <dbReference type="ChEBI" id="CHEBI:15377"/>
        <dbReference type="ChEBI" id="CHEBI:15379"/>
        <dbReference type="ChEBI" id="CHEBI:16240"/>
        <dbReference type="ChEBI" id="CHEBI:17712"/>
        <dbReference type="ChEBI" id="CHEBI:17775"/>
        <dbReference type="EC" id="1.17.3.2"/>
    </reaction>
</comment>
<feature type="binding site" evidence="24">
    <location>
        <position position="921"/>
    </location>
    <ligand>
        <name>Mo-molybdopterin</name>
        <dbReference type="ChEBI" id="CHEBI:71302"/>
    </ligand>
    <ligandPart>
        <name>Mo</name>
        <dbReference type="ChEBI" id="CHEBI:28685"/>
    </ligandPart>
</feature>
<dbReference type="SMART" id="SM01008">
    <property type="entry name" value="Ald_Xan_dh_C"/>
    <property type="match status" value="1"/>
</dbReference>
<evidence type="ECO:0000313" key="27">
    <source>
        <dbReference type="EMBL" id="KAG9268468.1"/>
    </source>
</evidence>
<dbReference type="GO" id="GO:0005777">
    <property type="term" value="C:peroxisome"/>
    <property type="evidence" value="ECO:0007669"/>
    <property type="project" value="UniProtKB-SubCell"/>
</dbReference>
<feature type="binding site" evidence="24">
    <location>
        <position position="1088"/>
    </location>
    <ligand>
        <name>Mo-molybdopterin</name>
        <dbReference type="ChEBI" id="CHEBI:71302"/>
    </ligand>
    <ligandPart>
        <name>Mo</name>
        <dbReference type="ChEBI" id="CHEBI:28685"/>
    </ligandPart>
</feature>
<feature type="binding site" evidence="23">
    <location>
        <position position="369"/>
    </location>
    <ligand>
        <name>FAD</name>
        <dbReference type="ChEBI" id="CHEBI:57692"/>
    </ligand>
</feature>
<dbReference type="CDD" id="cd00207">
    <property type="entry name" value="fer2"/>
    <property type="match status" value="1"/>
</dbReference>
<dbReference type="Gene3D" id="3.30.43.10">
    <property type="entry name" value="Uridine Diphospho-n-acetylenolpyruvylglucosamine Reductase, domain 2"/>
    <property type="match status" value="1"/>
</dbReference>
<name>A0A8T2L932_ASTMX</name>
<dbReference type="FunFam" id="3.10.20.30:FF:000015">
    <property type="entry name" value="Aldehyde oxidase 1"/>
    <property type="match status" value="1"/>
</dbReference>
<keyword evidence="12 23" id="KW-0274">FAD</keyword>
<dbReference type="InterPro" id="IPR016208">
    <property type="entry name" value="Ald_Oxase/xanthine_DH-like"/>
</dbReference>
<dbReference type="GO" id="GO:0051537">
    <property type="term" value="F:2 iron, 2 sulfur cluster binding"/>
    <property type="evidence" value="ECO:0007669"/>
    <property type="project" value="UniProtKB-KW"/>
</dbReference>
<keyword evidence="11 24" id="KW-0479">Metal-binding</keyword>
<dbReference type="SMART" id="SM01092">
    <property type="entry name" value="CO_deh_flav_C"/>
    <property type="match status" value="1"/>
</dbReference>
<evidence type="ECO:0000256" key="15">
    <source>
        <dbReference type="ARBA" id="ARBA00023014"/>
    </source>
</evidence>
<comment type="caution">
    <text evidence="27">The sequence shown here is derived from an EMBL/GenBank/DDBJ whole genome shotgun (WGS) entry which is preliminary data.</text>
</comment>
<evidence type="ECO:0000256" key="16">
    <source>
        <dbReference type="ARBA" id="ARBA00023027"/>
    </source>
</evidence>
<dbReference type="InterPro" id="IPR046867">
    <property type="entry name" value="AldOxase/xan_DH_MoCoBD2"/>
</dbReference>
<feature type="active site" description="Proton acceptor" evidence="22">
    <location>
        <position position="1270"/>
    </location>
</feature>
<dbReference type="OrthoDB" id="8300278at2759"/>
<comment type="similarity">
    <text evidence="3">Belongs to the xanthine dehydrogenase family.</text>
</comment>
<evidence type="ECO:0000256" key="18">
    <source>
        <dbReference type="ARBA" id="ARBA00034078"/>
    </source>
</evidence>
<dbReference type="InterPro" id="IPR036318">
    <property type="entry name" value="FAD-bd_PCMH-like_sf"/>
</dbReference>
<reference evidence="27 28" key="1">
    <citation type="submission" date="2021-07" db="EMBL/GenBank/DDBJ databases">
        <authorList>
            <person name="Imarazene B."/>
            <person name="Zahm M."/>
            <person name="Klopp C."/>
            <person name="Cabau C."/>
            <person name="Beille S."/>
            <person name="Jouanno E."/>
            <person name="Castinel A."/>
            <person name="Lluch J."/>
            <person name="Gil L."/>
            <person name="Kuchtly C."/>
            <person name="Lopez Roques C."/>
            <person name="Donnadieu C."/>
            <person name="Parrinello H."/>
            <person name="Journot L."/>
            <person name="Du K."/>
            <person name="Schartl M."/>
            <person name="Retaux S."/>
            <person name="Guiguen Y."/>
        </authorList>
    </citation>
    <scope>NUCLEOTIDE SEQUENCE [LARGE SCALE GENOMIC DNA]</scope>
    <source>
        <strain evidence="27">Pach_M1</strain>
        <tissue evidence="27">Testis</tissue>
    </source>
</reference>
<dbReference type="Pfam" id="PF01799">
    <property type="entry name" value="Fer2_2"/>
    <property type="match status" value="1"/>
</dbReference>
<dbReference type="FunFam" id="1.10.150.120:FF:000001">
    <property type="entry name" value="Aldehyde oxidase 1"/>
    <property type="match status" value="1"/>
</dbReference>
<accession>A0A8T2L932</accession>
<feature type="binding site" evidence="23">
    <location>
        <position position="346"/>
    </location>
    <ligand>
        <name>FAD</name>
        <dbReference type="ChEBI" id="CHEBI:57692"/>
    </ligand>
</feature>
<evidence type="ECO:0000256" key="10">
    <source>
        <dbReference type="ARBA" id="ARBA00022714"/>
    </source>
</evidence>
<organism evidence="27 28">
    <name type="scientific">Astyanax mexicanus</name>
    <name type="common">Blind cave fish</name>
    <name type="synonym">Astyanax fasciatus mexicanus</name>
    <dbReference type="NCBI Taxonomy" id="7994"/>
    <lineage>
        <taxon>Eukaryota</taxon>
        <taxon>Metazoa</taxon>
        <taxon>Chordata</taxon>
        <taxon>Craniata</taxon>
        <taxon>Vertebrata</taxon>
        <taxon>Euteleostomi</taxon>
        <taxon>Actinopterygii</taxon>
        <taxon>Neopterygii</taxon>
        <taxon>Teleostei</taxon>
        <taxon>Ostariophysi</taxon>
        <taxon>Characiformes</taxon>
        <taxon>Characoidei</taxon>
        <taxon>Acestrorhamphidae</taxon>
        <taxon>Acestrorhamphinae</taxon>
        <taxon>Astyanax</taxon>
    </lineage>
</organism>
<evidence type="ECO:0000256" key="8">
    <source>
        <dbReference type="ARBA" id="ARBA00022505"/>
    </source>
</evidence>
<dbReference type="GO" id="GO:0071949">
    <property type="term" value="F:FAD binding"/>
    <property type="evidence" value="ECO:0007669"/>
    <property type="project" value="InterPro"/>
</dbReference>
<evidence type="ECO:0000256" key="13">
    <source>
        <dbReference type="ARBA" id="ARBA00023002"/>
    </source>
</evidence>
<dbReference type="SUPFAM" id="SSF54292">
    <property type="entry name" value="2Fe-2S ferredoxin-like"/>
    <property type="match status" value="1"/>
</dbReference>
<proteinExistence type="inferred from homology"/>